<evidence type="ECO:0000256" key="1">
    <source>
        <dbReference type="ARBA" id="ARBA00005622"/>
    </source>
</evidence>
<dbReference type="Pfam" id="PF00756">
    <property type="entry name" value="Esterase"/>
    <property type="match status" value="1"/>
</dbReference>
<dbReference type="InterPro" id="IPR029058">
    <property type="entry name" value="AB_hydrolase_fold"/>
</dbReference>
<accession>A0ABX1RZA1</accession>
<dbReference type="Proteomes" id="UP000746690">
    <property type="component" value="Unassembled WGS sequence"/>
</dbReference>
<evidence type="ECO:0000256" key="3">
    <source>
        <dbReference type="SAM" id="SignalP"/>
    </source>
</evidence>
<dbReference type="PANTHER" id="PTHR40841">
    <property type="entry name" value="SIDEROPHORE TRIACETYLFUSARININE C ESTERASE"/>
    <property type="match status" value="1"/>
</dbReference>
<feature type="chain" id="PRO_5045578976" evidence="3">
    <location>
        <begin position="25"/>
        <end position="272"/>
    </location>
</feature>
<keyword evidence="2 4" id="KW-0378">Hydrolase</keyword>
<comment type="similarity">
    <text evidence="1">Belongs to the esterase D family.</text>
</comment>
<comment type="caution">
    <text evidence="4">The sequence shown here is derived from an EMBL/GenBank/DDBJ whole genome shotgun (WGS) entry which is preliminary data.</text>
</comment>
<dbReference type="SUPFAM" id="SSF53474">
    <property type="entry name" value="alpha/beta-Hydrolases"/>
    <property type="match status" value="1"/>
</dbReference>
<proteinExistence type="inferred from homology"/>
<dbReference type="Gene3D" id="3.40.50.1820">
    <property type="entry name" value="alpha/beta hydrolase"/>
    <property type="match status" value="1"/>
</dbReference>
<evidence type="ECO:0000313" key="4">
    <source>
        <dbReference type="EMBL" id="NMH88902.1"/>
    </source>
</evidence>
<dbReference type="GO" id="GO:0016787">
    <property type="term" value="F:hydrolase activity"/>
    <property type="evidence" value="ECO:0007669"/>
    <property type="project" value="UniProtKB-KW"/>
</dbReference>
<sequence>MQDLKKLLSFFTIALLCLSNTVVAQNKYEIQDSIFSNTLNEYRKYRVVLPADYYPKSDKKYDVIYVLDGETVVNVVSPTHRLASDWQAIPRCIIVGIDNKFVDGEVMRDRDLLPTHDKRSPLSGGADNYIKFIKEELMSHINKTYATSDYNILFGHSHGGTFAIYSMLKAPNLFSAYITADPSLWWDDRYVTKLAKETLPDLLNLDVKLFISGREGRPYRGMGIEAVENVLKENSPNNLYWKSIAYENETHITILLKTIYDGLKFVYPNFKK</sequence>
<keyword evidence="3" id="KW-0732">Signal</keyword>
<reference evidence="4 5" key="1">
    <citation type="submission" date="2020-04" db="EMBL/GenBank/DDBJ databases">
        <title>A Flavivirga sp. nov.</title>
        <authorList>
            <person name="Sun X."/>
        </authorList>
    </citation>
    <scope>NUCLEOTIDE SEQUENCE [LARGE SCALE GENOMIC DNA]</scope>
    <source>
        <strain evidence="4 5">Y03</strain>
    </source>
</reference>
<keyword evidence="5" id="KW-1185">Reference proteome</keyword>
<dbReference type="PANTHER" id="PTHR40841:SF2">
    <property type="entry name" value="SIDEROPHORE-DEGRADING ESTERASE (EUROFUNG)"/>
    <property type="match status" value="1"/>
</dbReference>
<protein>
    <submittedName>
        <fullName evidence="4">Alpha/beta hydrolase</fullName>
    </submittedName>
</protein>
<dbReference type="InterPro" id="IPR052558">
    <property type="entry name" value="Siderophore_Hydrolase_D"/>
</dbReference>
<name>A0ABX1RZA1_9FLAO</name>
<feature type="signal peptide" evidence="3">
    <location>
        <begin position="1"/>
        <end position="24"/>
    </location>
</feature>
<dbReference type="RefSeq" id="WP_169675358.1">
    <property type="nucleotide sequence ID" value="NZ_JABBHF010000009.1"/>
</dbReference>
<evidence type="ECO:0000313" key="5">
    <source>
        <dbReference type="Proteomes" id="UP000746690"/>
    </source>
</evidence>
<dbReference type="EMBL" id="JABBHF010000009">
    <property type="protein sequence ID" value="NMH88902.1"/>
    <property type="molecule type" value="Genomic_DNA"/>
</dbReference>
<organism evidence="4 5">
    <name type="scientific">Flavivirga algicola</name>
    <dbReference type="NCBI Taxonomy" id="2729136"/>
    <lineage>
        <taxon>Bacteria</taxon>
        <taxon>Pseudomonadati</taxon>
        <taxon>Bacteroidota</taxon>
        <taxon>Flavobacteriia</taxon>
        <taxon>Flavobacteriales</taxon>
        <taxon>Flavobacteriaceae</taxon>
        <taxon>Flavivirga</taxon>
    </lineage>
</organism>
<dbReference type="InterPro" id="IPR000801">
    <property type="entry name" value="Esterase-like"/>
</dbReference>
<gene>
    <name evidence="4" type="ORF">HHX25_15415</name>
</gene>
<evidence type="ECO:0000256" key="2">
    <source>
        <dbReference type="ARBA" id="ARBA00022801"/>
    </source>
</evidence>